<evidence type="ECO:0000313" key="1">
    <source>
        <dbReference type="EMBL" id="CDG38558.1"/>
    </source>
</evidence>
<proteinExistence type="predicted"/>
<organism evidence="1 2">
    <name type="scientific">Asaia bogorensis</name>
    <dbReference type="NCBI Taxonomy" id="91915"/>
    <lineage>
        <taxon>Bacteria</taxon>
        <taxon>Pseudomonadati</taxon>
        <taxon>Pseudomonadota</taxon>
        <taxon>Alphaproteobacteria</taxon>
        <taxon>Acetobacterales</taxon>
        <taxon>Acetobacteraceae</taxon>
        <taxon>Asaia</taxon>
    </lineage>
</organism>
<accession>A0A060QCY9</accession>
<dbReference type="RefSeq" id="WP_023977595.1">
    <property type="nucleotide sequence ID" value="NZ_CBLX010000003.1"/>
</dbReference>
<sequence length="111" mass="12275">MRPVNRPADIGPTFTVMTERAFWIAITPLSQPEQAHALDLFRRWRYAATRADDGRPPQCAAPWKHAAAALSTELQALFGHHAEPIAPPPYAAQVSALRALAVTAFHRRAIQ</sequence>
<comment type="caution">
    <text evidence="1">The sequence shown here is derived from an EMBL/GenBank/DDBJ whole genome shotgun (WGS) entry which is preliminary data.</text>
</comment>
<dbReference type="AlphaFoldDB" id="A0A060QCY9"/>
<protein>
    <submittedName>
        <fullName evidence="1">Uncharacterized protein</fullName>
    </submittedName>
</protein>
<reference evidence="1 2" key="2">
    <citation type="journal article" date="2014" name="PLoS ONE">
        <title>Evolution of mitochondria reconstructed from the energy metabolism of living bacteria.</title>
        <authorList>
            <person name="Degli Esposti M."/>
            <person name="Chouaia B."/>
            <person name="Comandatore F."/>
            <person name="Crotti E."/>
            <person name="Sassera D."/>
            <person name="Lievens P.M."/>
            <person name="Daffonchio D."/>
            <person name="Bandi C."/>
        </authorList>
    </citation>
    <scope>NUCLEOTIDE SEQUENCE [LARGE SCALE GENOMIC DNA]</scope>
    <source>
        <strain evidence="1 2">SF2.1</strain>
    </source>
</reference>
<dbReference type="EMBL" id="CBLX010000003">
    <property type="protein sequence ID" value="CDG38558.1"/>
    <property type="molecule type" value="Genomic_DNA"/>
</dbReference>
<reference evidence="1 2" key="1">
    <citation type="journal article" date="2014" name="Genome Biol. Evol.">
        <title>Acetic acid bacteria genomes reveal functional traits for adaptation to life in insect guts.</title>
        <authorList>
            <person name="Chouaia B."/>
            <person name="Gaiarsa S."/>
            <person name="Crotti E."/>
            <person name="Comandatore F."/>
            <person name="Degli Esposti M."/>
            <person name="Ricci I."/>
            <person name="Alma A."/>
            <person name="Favia G."/>
            <person name="Bandi C."/>
            <person name="Daffonchio D."/>
        </authorList>
    </citation>
    <scope>NUCLEOTIDE SEQUENCE [LARGE SCALE GENOMIC DNA]</scope>
    <source>
        <strain evidence="1 2">SF2.1</strain>
    </source>
</reference>
<evidence type="ECO:0000313" key="2">
    <source>
        <dbReference type="Proteomes" id="UP000027583"/>
    </source>
</evidence>
<name>A0A060QCY9_9PROT</name>
<gene>
    <name evidence="1" type="ORF">ASAP_0513</name>
</gene>
<dbReference type="Proteomes" id="UP000027583">
    <property type="component" value="Unassembled WGS sequence"/>
</dbReference>